<dbReference type="Gene3D" id="2.60.120.560">
    <property type="entry name" value="Exo-inulinase, domain 1"/>
    <property type="match status" value="1"/>
</dbReference>
<evidence type="ECO:0008006" key="3">
    <source>
        <dbReference type="Google" id="ProtNLM"/>
    </source>
</evidence>
<organism evidence="1 2">
    <name type="scientific">Paenibacillus thalictri</name>
    <dbReference type="NCBI Taxonomy" id="2527873"/>
    <lineage>
        <taxon>Bacteria</taxon>
        <taxon>Bacillati</taxon>
        <taxon>Bacillota</taxon>
        <taxon>Bacilli</taxon>
        <taxon>Bacillales</taxon>
        <taxon>Paenibacillaceae</taxon>
        <taxon>Paenibacillus</taxon>
    </lineage>
</organism>
<sequence length="350" mass="38812">MSVLFNSLHGDLSRLSLGESGAIPGEWKGRGALYFENNDLAAPVLLLDEMNAESYRLQIEMACPGPYGFVGLVFGARDAQNFELVYVSPGTDDEPGEIQYDPIMNGSSTWQIYNGPRYQAPAPMPSGEWTQLAVEVKGRSAAVYVGDSSSPQLFIPNLLHGPCTGKVGVWGYLPSYVRHLTVEDTGSALTLEAPDDLSRLMSETYVTEWLVSGPYPYGTAIPADMSWTKAAVEENGTLNINRLFPADRDVTIQVRSTFSISEDQETMLSFGFSDELRLYMNEQEVYQGEWKWAPPESDGRIRPDHIKLPVSWKAGIYTIRAELTSREGMFGWGLGVRTGLTDISWHSEEQ</sequence>
<proteinExistence type="predicted"/>
<dbReference type="AlphaFoldDB" id="A0A4Q9DSG8"/>
<evidence type="ECO:0000313" key="2">
    <source>
        <dbReference type="Proteomes" id="UP000293142"/>
    </source>
</evidence>
<accession>A0A4Q9DSG8</accession>
<dbReference type="EMBL" id="SIRE01000010">
    <property type="protein sequence ID" value="TBL78199.1"/>
    <property type="molecule type" value="Genomic_DNA"/>
</dbReference>
<evidence type="ECO:0000313" key="1">
    <source>
        <dbReference type="EMBL" id="TBL78199.1"/>
    </source>
</evidence>
<name>A0A4Q9DSG8_9BACL</name>
<dbReference type="OrthoDB" id="2634655at2"/>
<protein>
    <recommendedName>
        <fullName evidence="3">DUF1080 domain-containing protein</fullName>
    </recommendedName>
</protein>
<keyword evidence="2" id="KW-1185">Reference proteome</keyword>
<dbReference type="Proteomes" id="UP000293142">
    <property type="component" value="Unassembled WGS sequence"/>
</dbReference>
<reference evidence="1 2" key="1">
    <citation type="submission" date="2019-02" db="EMBL/GenBank/DDBJ databases">
        <title>Paenibacillus sp. nov., isolated from surface-sterilized tissue of Thalictrum simplex L.</title>
        <authorList>
            <person name="Tuo L."/>
        </authorList>
    </citation>
    <scope>NUCLEOTIDE SEQUENCE [LARGE SCALE GENOMIC DNA]</scope>
    <source>
        <strain evidence="1 2">N2SHLJ1</strain>
    </source>
</reference>
<dbReference type="RefSeq" id="WP_131014183.1">
    <property type="nucleotide sequence ID" value="NZ_SIRE01000010.1"/>
</dbReference>
<comment type="caution">
    <text evidence="1">The sequence shown here is derived from an EMBL/GenBank/DDBJ whole genome shotgun (WGS) entry which is preliminary data.</text>
</comment>
<gene>
    <name evidence="1" type="ORF">EYB31_15070</name>
</gene>